<dbReference type="Pfam" id="PF03781">
    <property type="entry name" value="FGE-sulfatase"/>
    <property type="match status" value="1"/>
</dbReference>
<dbReference type="GO" id="GO:0120147">
    <property type="term" value="F:formylglycine-generating oxidase activity"/>
    <property type="evidence" value="ECO:0007669"/>
    <property type="project" value="TreeGrafter"/>
</dbReference>
<dbReference type="InterPro" id="IPR042095">
    <property type="entry name" value="SUMF_sf"/>
</dbReference>
<dbReference type="Gene3D" id="3.90.1580.10">
    <property type="entry name" value="paralog of FGE (formylglycine-generating enzyme)"/>
    <property type="match status" value="1"/>
</dbReference>
<evidence type="ECO:0000313" key="4">
    <source>
        <dbReference type="Proteomes" id="UP000190423"/>
    </source>
</evidence>
<proteinExistence type="predicted"/>
<dbReference type="PANTHER" id="PTHR23150">
    <property type="entry name" value="SULFATASE MODIFYING FACTOR 1, 2"/>
    <property type="match status" value="1"/>
</dbReference>
<dbReference type="PANTHER" id="PTHR23150:SF19">
    <property type="entry name" value="FORMYLGLYCINE-GENERATING ENZYME"/>
    <property type="match status" value="1"/>
</dbReference>
<reference evidence="3 4" key="1">
    <citation type="submission" date="2017-02" db="EMBL/GenBank/DDBJ databases">
        <authorList>
            <person name="Peterson S.W."/>
        </authorList>
    </citation>
    <scope>NUCLEOTIDE SEQUENCE [LARGE SCALE GENOMIC DNA]</scope>
    <source>
        <strain evidence="3 4">ATCC BAA-908</strain>
    </source>
</reference>
<dbReference type="OrthoDB" id="9812707at2"/>
<dbReference type="Proteomes" id="UP000190423">
    <property type="component" value="Unassembled WGS sequence"/>
</dbReference>
<dbReference type="RefSeq" id="WP_078933217.1">
    <property type="nucleotide sequence ID" value="NZ_FUWG01000009.1"/>
</dbReference>
<protein>
    <submittedName>
        <fullName evidence="3">Formylglycine-generating enzyme, required for sulfatase activity, contains SUMF1/FGE domain</fullName>
    </submittedName>
</protein>
<evidence type="ECO:0000259" key="2">
    <source>
        <dbReference type="Pfam" id="PF03781"/>
    </source>
</evidence>
<accession>A0A1T4KTT0</accession>
<sequence>MKNNLMKILLSLVLLIFTFSCEVNSEKPTKPLPLSKDFIFIKGATIEGAIQAEGYTESPGFIAGGTVTISDFYMCDHEVTQKEFARYYEGYEYRINENEKAIGDNYPAYDLNWFDALVYCNNRSIAEGRTPCYTINDSTNPKDWGKVPKSSTWESWENWVNVTCDPSANGYRLPTHKEWEYAARGGNALKGYQFKYAGSNDLDEVAVWNTDIVSEIKTKKPNGLGIYDLNGNIEEWTFDKYKGNENVLYAGGYYFYKQPESFLLSRSYSSCIAMKLTARNSQIGLRVVCTAE</sequence>
<keyword evidence="4" id="KW-1185">Reference proteome</keyword>
<dbReference type="AlphaFoldDB" id="A0A1T4KTT0"/>
<dbReference type="InterPro" id="IPR016187">
    <property type="entry name" value="CTDL_fold"/>
</dbReference>
<evidence type="ECO:0000313" key="3">
    <source>
        <dbReference type="EMBL" id="SJZ45849.1"/>
    </source>
</evidence>
<gene>
    <name evidence="3" type="ORF">SAMN02745149_01303</name>
</gene>
<dbReference type="PROSITE" id="PS51257">
    <property type="entry name" value="PROKAR_LIPOPROTEIN"/>
    <property type="match status" value="1"/>
</dbReference>
<dbReference type="STRING" id="261392.SAMN02745149_01303"/>
<feature type="chain" id="PRO_5012978796" evidence="1">
    <location>
        <begin position="26"/>
        <end position="292"/>
    </location>
</feature>
<feature type="signal peptide" evidence="1">
    <location>
        <begin position="1"/>
        <end position="25"/>
    </location>
</feature>
<dbReference type="InterPro" id="IPR005532">
    <property type="entry name" value="SUMF_dom"/>
</dbReference>
<feature type="domain" description="Sulfatase-modifying factor enzyme-like" evidence="2">
    <location>
        <begin position="65"/>
        <end position="258"/>
    </location>
</feature>
<dbReference type="SUPFAM" id="SSF56436">
    <property type="entry name" value="C-type lectin-like"/>
    <property type="match status" value="1"/>
</dbReference>
<dbReference type="InterPro" id="IPR051043">
    <property type="entry name" value="Sulfatase_Mod_Factor_Kinase"/>
</dbReference>
<name>A0A1T4KTT0_TREPO</name>
<dbReference type="GeneID" id="78316602"/>
<evidence type="ECO:0000256" key="1">
    <source>
        <dbReference type="SAM" id="SignalP"/>
    </source>
</evidence>
<keyword evidence="1" id="KW-0732">Signal</keyword>
<dbReference type="EMBL" id="FUWG01000009">
    <property type="protein sequence ID" value="SJZ45849.1"/>
    <property type="molecule type" value="Genomic_DNA"/>
</dbReference>
<organism evidence="3 4">
    <name type="scientific">Treponema porcinum</name>
    <dbReference type="NCBI Taxonomy" id="261392"/>
    <lineage>
        <taxon>Bacteria</taxon>
        <taxon>Pseudomonadati</taxon>
        <taxon>Spirochaetota</taxon>
        <taxon>Spirochaetia</taxon>
        <taxon>Spirochaetales</taxon>
        <taxon>Treponemataceae</taxon>
        <taxon>Treponema</taxon>
    </lineage>
</organism>